<dbReference type="InterPro" id="IPR000086">
    <property type="entry name" value="NUDIX_hydrolase_dom"/>
</dbReference>
<dbReference type="PANTHER" id="PTHR43046:SF14">
    <property type="entry name" value="MUTT_NUDIX FAMILY PROTEIN"/>
    <property type="match status" value="1"/>
</dbReference>
<dbReference type="AlphaFoldDB" id="A0A1F8CIN7"/>
<reference evidence="4 5" key="1">
    <citation type="journal article" date="2016" name="Nat. Commun.">
        <title>Thousands of microbial genomes shed light on interconnected biogeochemical processes in an aquifer system.</title>
        <authorList>
            <person name="Anantharaman K."/>
            <person name="Brown C.T."/>
            <person name="Hug L.A."/>
            <person name="Sharon I."/>
            <person name="Castelle C.J."/>
            <person name="Probst A.J."/>
            <person name="Thomas B.C."/>
            <person name="Singh A."/>
            <person name="Wilkins M.J."/>
            <person name="Karaoz U."/>
            <person name="Brodie E.L."/>
            <person name="Williams K.H."/>
            <person name="Hubbard S.S."/>
            <person name="Banfield J.F."/>
        </authorList>
    </citation>
    <scope>NUCLEOTIDE SEQUENCE [LARGE SCALE GENOMIC DNA]</scope>
</reference>
<comment type="cofactor">
    <cofactor evidence="1">
        <name>Mg(2+)</name>
        <dbReference type="ChEBI" id="CHEBI:18420"/>
    </cofactor>
</comment>
<gene>
    <name evidence="4" type="ORF">A2188_00735</name>
</gene>
<name>A0A1F8CIN7_9BACT</name>
<evidence type="ECO:0000256" key="2">
    <source>
        <dbReference type="ARBA" id="ARBA00022801"/>
    </source>
</evidence>
<comment type="caution">
    <text evidence="4">The sequence shown here is derived from an EMBL/GenBank/DDBJ whole genome shotgun (WGS) entry which is preliminary data.</text>
</comment>
<evidence type="ECO:0000259" key="3">
    <source>
        <dbReference type="PROSITE" id="PS51462"/>
    </source>
</evidence>
<accession>A0A1F8CIN7</accession>
<keyword evidence="2" id="KW-0378">Hydrolase</keyword>
<proteinExistence type="predicted"/>
<dbReference type="Gene3D" id="3.90.79.10">
    <property type="entry name" value="Nucleoside Triphosphate Pyrophosphohydrolase"/>
    <property type="match status" value="1"/>
</dbReference>
<dbReference type="SUPFAM" id="SSF55811">
    <property type="entry name" value="Nudix"/>
    <property type="match status" value="1"/>
</dbReference>
<evidence type="ECO:0000256" key="1">
    <source>
        <dbReference type="ARBA" id="ARBA00001946"/>
    </source>
</evidence>
<dbReference type="Pfam" id="PF00293">
    <property type="entry name" value="NUDIX"/>
    <property type="match status" value="1"/>
</dbReference>
<dbReference type="InterPro" id="IPR015797">
    <property type="entry name" value="NUDIX_hydrolase-like_dom_sf"/>
</dbReference>
<dbReference type="EMBL" id="MGHU01000063">
    <property type="protein sequence ID" value="OGM76170.1"/>
    <property type="molecule type" value="Genomic_DNA"/>
</dbReference>
<evidence type="ECO:0000313" key="4">
    <source>
        <dbReference type="EMBL" id="OGM76170.1"/>
    </source>
</evidence>
<sequence>MTDDQPSKPYRKGVNAIITCKGKFLIIQKHIYQLNEWNFPGGGREDGETLQENLFRELKEELGADRNDFEMVGVSDHKVEYDYPAEMATKVNGGKYRGQSYSQVVLRFIGNKKKLVFDSKEFRAHMWVKASDLSKYLVFPGQYQNYKAVIDHLVPKSNLIK</sequence>
<dbReference type="GO" id="GO:0016787">
    <property type="term" value="F:hydrolase activity"/>
    <property type="evidence" value="ECO:0007669"/>
    <property type="project" value="UniProtKB-KW"/>
</dbReference>
<dbReference type="PANTHER" id="PTHR43046">
    <property type="entry name" value="GDP-MANNOSE MANNOSYL HYDROLASE"/>
    <property type="match status" value="1"/>
</dbReference>
<dbReference type="PROSITE" id="PS51462">
    <property type="entry name" value="NUDIX"/>
    <property type="match status" value="1"/>
</dbReference>
<feature type="domain" description="Nudix hydrolase" evidence="3">
    <location>
        <begin position="9"/>
        <end position="151"/>
    </location>
</feature>
<evidence type="ECO:0000313" key="5">
    <source>
        <dbReference type="Proteomes" id="UP000179241"/>
    </source>
</evidence>
<organism evidence="4 5">
    <name type="scientific">Candidatus Woesebacteria bacterium RIFOXYA1_FULL_43_9</name>
    <dbReference type="NCBI Taxonomy" id="1802534"/>
    <lineage>
        <taxon>Bacteria</taxon>
        <taxon>Candidatus Woeseibacteriota</taxon>
    </lineage>
</organism>
<dbReference type="InterPro" id="IPR020476">
    <property type="entry name" value="Nudix_hydrolase"/>
</dbReference>
<protein>
    <recommendedName>
        <fullName evidence="3">Nudix hydrolase domain-containing protein</fullName>
    </recommendedName>
</protein>
<dbReference type="Proteomes" id="UP000179241">
    <property type="component" value="Unassembled WGS sequence"/>
</dbReference>
<dbReference type="PRINTS" id="PR00502">
    <property type="entry name" value="NUDIXFAMILY"/>
</dbReference>